<reference evidence="2" key="1">
    <citation type="submission" date="2021-01" db="EMBL/GenBank/DDBJ databases">
        <title>Whole genome shotgun sequence of Rugosimonospora africana NBRC 104875.</title>
        <authorList>
            <person name="Komaki H."/>
            <person name="Tamura T."/>
        </authorList>
    </citation>
    <scope>NUCLEOTIDE SEQUENCE</scope>
    <source>
        <strain evidence="2">NBRC 104875</strain>
    </source>
</reference>
<dbReference type="CDD" id="cd23669">
    <property type="entry name" value="GH55_SacteLam55A-like"/>
    <property type="match status" value="1"/>
</dbReference>
<sequence>MRTLHDRDDAGNDDTDRDGTASAGTASAGTGHGVSRRRLIAFAASAASVTAAGLAAVPGIANAAPGTARAVPDHSGPGHSGSNHSHEPDFGPNVFVYDPTTPSAQIQAKFDELFAQQAGNEMGTARYAVLFKPGTYTVNANLGYYTTVAGLGQSPDDVDIHGAVRVVGQPDPTSAAGISALINFWRSAENLSVTPDGGLDQWAVSQASPLRRVHIRGILLLEPGNGGFSSGGYIADSKVDGLVINGSQQQWLTRDSEFGGGWSNGVWNQVFSGVTGAPGESFPNPTYTTLPTSPVTREKPFLYLDSAGRYRVFLPELRHDSAGTTWSAGPARGSSLSIDDFYIAKPTDSALKINLALALGRHLLLTPGVYHLEAPLLVTHKNTVVLGLGMPSLTPDRGTAALRVADVDGVRVAGVLIDAGARVSDTLVEIGTGPGHRRHSHNPISVQDVFFRIGGPWLGRAKTSLAVNSDDTIIDNIWVWRADHGNGVGWTQNTSDTGAVINGDNVTAYGLFVEHHQKYQTVWNGEHGRTIFYQSEMPYDPPSQQAWTSPTGNGWASYKVGSKVKTHEAWGLGVYCFFNQGVDIRADRAIEVPTRSGVRFHNLISVFLSGSGGIERTIDDAGTATVGSFGTSTVVSYP</sequence>
<name>A0A8J3VQ79_9ACTN</name>
<proteinExistence type="predicted"/>
<dbReference type="InterPro" id="IPR012334">
    <property type="entry name" value="Pectin_lyas_fold"/>
</dbReference>
<evidence type="ECO:0000313" key="3">
    <source>
        <dbReference type="Proteomes" id="UP000642748"/>
    </source>
</evidence>
<dbReference type="InterPro" id="IPR011050">
    <property type="entry name" value="Pectin_lyase_fold/virulence"/>
</dbReference>
<dbReference type="Gene3D" id="2.160.20.10">
    <property type="entry name" value="Single-stranded right-handed beta-helix, Pectin lyase-like"/>
    <property type="match status" value="1"/>
</dbReference>
<dbReference type="EMBL" id="BONZ01000027">
    <property type="protein sequence ID" value="GIH14742.1"/>
    <property type="molecule type" value="Genomic_DNA"/>
</dbReference>
<feature type="compositionally biased region" description="Low complexity" evidence="1">
    <location>
        <begin position="74"/>
        <end position="83"/>
    </location>
</feature>
<dbReference type="InterPro" id="IPR059186">
    <property type="entry name" value="SACTE_4363"/>
</dbReference>
<feature type="compositionally biased region" description="Low complexity" evidence="1">
    <location>
        <begin position="20"/>
        <end position="29"/>
    </location>
</feature>
<dbReference type="RefSeq" id="WP_239133608.1">
    <property type="nucleotide sequence ID" value="NZ_BONZ01000027.1"/>
</dbReference>
<dbReference type="InterPro" id="IPR006311">
    <property type="entry name" value="TAT_signal"/>
</dbReference>
<feature type="region of interest" description="Disordered" evidence="1">
    <location>
        <begin position="1"/>
        <end position="31"/>
    </location>
</feature>
<accession>A0A8J3VQ79</accession>
<dbReference type="PROSITE" id="PS51318">
    <property type="entry name" value="TAT"/>
    <property type="match status" value="1"/>
</dbReference>
<protein>
    <recommendedName>
        <fullName evidence="4">Adenylyl cyclase</fullName>
    </recommendedName>
</protein>
<dbReference type="Proteomes" id="UP000642748">
    <property type="component" value="Unassembled WGS sequence"/>
</dbReference>
<evidence type="ECO:0000313" key="2">
    <source>
        <dbReference type="EMBL" id="GIH14742.1"/>
    </source>
</evidence>
<evidence type="ECO:0008006" key="4">
    <source>
        <dbReference type="Google" id="ProtNLM"/>
    </source>
</evidence>
<evidence type="ECO:0000256" key="1">
    <source>
        <dbReference type="SAM" id="MobiDB-lite"/>
    </source>
</evidence>
<keyword evidence="3" id="KW-1185">Reference proteome</keyword>
<dbReference type="SUPFAM" id="SSF51126">
    <property type="entry name" value="Pectin lyase-like"/>
    <property type="match status" value="1"/>
</dbReference>
<organism evidence="2 3">
    <name type="scientific">Rugosimonospora africana</name>
    <dbReference type="NCBI Taxonomy" id="556532"/>
    <lineage>
        <taxon>Bacteria</taxon>
        <taxon>Bacillati</taxon>
        <taxon>Actinomycetota</taxon>
        <taxon>Actinomycetes</taxon>
        <taxon>Micromonosporales</taxon>
        <taxon>Micromonosporaceae</taxon>
        <taxon>Rugosimonospora</taxon>
    </lineage>
</organism>
<feature type="region of interest" description="Disordered" evidence="1">
    <location>
        <begin position="66"/>
        <end position="91"/>
    </location>
</feature>
<gene>
    <name evidence="2" type="ORF">Raf01_29140</name>
</gene>
<comment type="caution">
    <text evidence="2">The sequence shown here is derived from an EMBL/GenBank/DDBJ whole genome shotgun (WGS) entry which is preliminary data.</text>
</comment>
<feature type="compositionally biased region" description="Basic and acidic residues" evidence="1">
    <location>
        <begin position="1"/>
        <end position="10"/>
    </location>
</feature>
<dbReference type="AlphaFoldDB" id="A0A8J3VQ79"/>